<name>A0ABQ6ZA47_9GAMM</name>
<accession>A0ABQ6ZA47</accession>
<gene>
    <name evidence="1" type="ORF">CSC65_04785</name>
</gene>
<comment type="caution">
    <text evidence="1">The sequence shown here is derived from an EMBL/GenBank/DDBJ whole genome shotgun (WGS) entry which is preliminary data.</text>
</comment>
<proteinExistence type="predicted"/>
<protein>
    <submittedName>
        <fullName evidence="1">Uncharacterized protein</fullName>
    </submittedName>
</protein>
<reference evidence="1 2" key="1">
    <citation type="submission" date="2017-10" db="EMBL/GenBank/DDBJ databases">
        <title>Whole genome sequencing of members of genus Pseudoxanthomonas.</title>
        <authorList>
            <person name="Kumar S."/>
            <person name="Bansal K."/>
            <person name="Kaur A."/>
            <person name="Patil P."/>
            <person name="Sharma S."/>
            <person name="Patil P.B."/>
        </authorList>
    </citation>
    <scope>NUCLEOTIDE SEQUENCE [LARGE SCALE GENOMIC DNA]</scope>
    <source>
        <strain evidence="1 2">DSM 17801</strain>
    </source>
</reference>
<dbReference type="EMBL" id="PDWN01000003">
    <property type="protein sequence ID" value="KAF1696526.1"/>
    <property type="molecule type" value="Genomic_DNA"/>
</dbReference>
<evidence type="ECO:0000313" key="2">
    <source>
        <dbReference type="Proteomes" id="UP000788419"/>
    </source>
</evidence>
<keyword evidence="2" id="KW-1185">Reference proteome</keyword>
<organism evidence="1 2">
    <name type="scientific">Pseudoxanthomonas daejeonensis</name>
    <dbReference type="NCBI Taxonomy" id="266062"/>
    <lineage>
        <taxon>Bacteria</taxon>
        <taxon>Pseudomonadati</taxon>
        <taxon>Pseudomonadota</taxon>
        <taxon>Gammaproteobacteria</taxon>
        <taxon>Lysobacterales</taxon>
        <taxon>Lysobacteraceae</taxon>
        <taxon>Pseudoxanthomonas</taxon>
    </lineage>
</organism>
<sequence length="68" mass="7338">MDRYHVNNTPQPNGDHEVHKDGCYWLSRASSTRDLGLHSYCATAVAAARGIYRTANGCATCAPSCHTG</sequence>
<dbReference type="Proteomes" id="UP000788419">
    <property type="component" value="Unassembled WGS sequence"/>
</dbReference>
<evidence type="ECO:0000313" key="1">
    <source>
        <dbReference type="EMBL" id="KAF1696526.1"/>
    </source>
</evidence>